<dbReference type="Proteomes" id="UP000238350">
    <property type="component" value="Unassembled WGS sequence"/>
</dbReference>
<accession>A0A2T0FDY8</accession>
<dbReference type="GeneID" id="36514549"/>
<dbReference type="PANTHER" id="PTHR47805">
    <property type="entry name" value="SAGA-ASSOCIATED FACTOR 73"/>
    <property type="match status" value="1"/>
</dbReference>
<feature type="domain" description="SCA7" evidence="2">
    <location>
        <begin position="27"/>
        <end position="93"/>
    </location>
</feature>
<dbReference type="STRING" id="45607.A0A2T0FDY8"/>
<evidence type="ECO:0000259" key="2">
    <source>
        <dbReference type="PROSITE" id="PS51505"/>
    </source>
</evidence>
<comment type="caution">
    <text evidence="3">The sequence shown here is derived from an EMBL/GenBank/DDBJ whole genome shotgun (WGS) entry which is preliminary data.</text>
</comment>
<protein>
    <submittedName>
        <fullName evidence="3">SAGA-associated factor 73</fullName>
    </submittedName>
</protein>
<feature type="region of interest" description="Disordered" evidence="1">
    <location>
        <begin position="1"/>
        <end position="34"/>
    </location>
</feature>
<evidence type="ECO:0000313" key="4">
    <source>
        <dbReference type="Proteomes" id="UP000238350"/>
    </source>
</evidence>
<feature type="region of interest" description="Disordered" evidence="1">
    <location>
        <begin position="202"/>
        <end position="237"/>
    </location>
</feature>
<dbReference type="GO" id="GO:0000124">
    <property type="term" value="C:SAGA complex"/>
    <property type="evidence" value="ECO:0007669"/>
    <property type="project" value="InterPro"/>
</dbReference>
<dbReference type="OrthoDB" id="21678at2759"/>
<dbReference type="AlphaFoldDB" id="A0A2T0FDY8"/>
<feature type="compositionally biased region" description="Low complexity" evidence="1">
    <location>
        <begin position="211"/>
        <end position="229"/>
    </location>
</feature>
<evidence type="ECO:0000256" key="1">
    <source>
        <dbReference type="SAM" id="MobiDB-lite"/>
    </source>
</evidence>
<dbReference type="InterPro" id="IPR013243">
    <property type="entry name" value="SCA7_dom"/>
</dbReference>
<sequence>MAAKGAAGPAAAGASKHTKSKPSKRAKPAAAKQIDLDRQCGVELPNGSKCGRLLTCKTHSISAKRAVVGRSRPFDTLLVAYRQTRQVQQNAKSSQTAKSMQEDISDEAPLPPHEEIQQVLLGTLQSHATPLYRRVTYPVKSRDRYLRVREQLLGSLNRVPPLPSSSQSTGIAQLMSLTGAVLGRSVVYSPATGSQYIRQARIYRDPDMRSRLQSQQAPQSQAPPATRSSEMAPNRTG</sequence>
<organism evidence="3 4">
    <name type="scientific">Wickerhamiella sorbophila</name>
    <dbReference type="NCBI Taxonomy" id="45607"/>
    <lineage>
        <taxon>Eukaryota</taxon>
        <taxon>Fungi</taxon>
        <taxon>Dikarya</taxon>
        <taxon>Ascomycota</taxon>
        <taxon>Saccharomycotina</taxon>
        <taxon>Dipodascomycetes</taxon>
        <taxon>Dipodascales</taxon>
        <taxon>Trichomonascaceae</taxon>
        <taxon>Wickerhamiella</taxon>
    </lineage>
</organism>
<dbReference type="Gene3D" id="6.10.140.670">
    <property type="match status" value="1"/>
</dbReference>
<keyword evidence="4" id="KW-1185">Reference proteome</keyword>
<feature type="compositionally biased region" description="Low complexity" evidence="1">
    <location>
        <begin position="1"/>
        <end position="14"/>
    </location>
</feature>
<dbReference type="RefSeq" id="XP_024663126.1">
    <property type="nucleotide sequence ID" value="XM_024807358.1"/>
</dbReference>
<evidence type="ECO:0000313" key="3">
    <source>
        <dbReference type="EMBL" id="PRT53180.1"/>
    </source>
</evidence>
<reference evidence="3 4" key="1">
    <citation type="submission" date="2017-04" db="EMBL/GenBank/DDBJ databases">
        <title>Genome sequencing of [Candida] sorbophila.</title>
        <authorList>
            <person name="Ahn J.O."/>
        </authorList>
    </citation>
    <scope>NUCLEOTIDE SEQUENCE [LARGE SCALE GENOMIC DNA]</scope>
    <source>
        <strain evidence="3 4">DS02</strain>
    </source>
</reference>
<dbReference type="PROSITE" id="PS51505">
    <property type="entry name" value="SCA7"/>
    <property type="match status" value="1"/>
</dbReference>
<name>A0A2T0FDY8_9ASCO</name>
<feature type="compositionally biased region" description="Basic residues" evidence="1">
    <location>
        <begin position="16"/>
        <end position="27"/>
    </location>
</feature>
<proteinExistence type="predicted"/>
<dbReference type="EMBL" id="NDIQ01000001">
    <property type="protein sequence ID" value="PRT53180.1"/>
    <property type="molecule type" value="Genomic_DNA"/>
</dbReference>
<gene>
    <name evidence="3" type="ORF">B9G98_00800</name>
</gene>
<dbReference type="Pfam" id="PF08313">
    <property type="entry name" value="SCA7"/>
    <property type="match status" value="1"/>
</dbReference>
<dbReference type="PANTHER" id="PTHR47805:SF1">
    <property type="entry name" value="SAGA-ASSOCIATED FACTOR 73"/>
    <property type="match status" value="1"/>
</dbReference>
<dbReference type="InterPro" id="IPR037804">
    <property type="entry name" value="SGF73"/>
</dbReference>